<dbReference type="Gene3D" id="3.40.50.880">
    <property type="match status" value="1"/>
</dbReference>
<dbReference type="EMBL" id="PYBV01000036">
    <property type="protein sequence ID" value="PYC66136.1"/>
    <property type="molecule type" value="Genomic_DNA"/>
</dbReference>
<comment type="caution">
    <text evidence="2">The sequence shown here is derived from an EMBL/GenBank/DDBJ whole genome shotgun (WGS) entry which is preliminary data.</text>
</comment>
<dbReference type="AlphaFoldDB" id="A0A318NHF7"/>
<accession>A0A318NHF7</accession>
<evidence type="ECO:0000256" key="1">
    <source>
        <dbReference type="SAM" id="SignalP"/>
    </source>
</evidence>
<proteinExistence type="predicted"/>
<reference evidence="2 3" key="1">
    <citation type="submission" date="2018-03" db="EMBL/GenBank/DDBJ databases">
        <title>Bioinformatic expansion and discovery of thiopeptide antibiotics.</title>
        <authorList>
            <person name="Schwalen C.J."/>
            <person name="Hudson G.A."/>
            <person name="Mitchell D.A."/>
        </authorList>
    </citation>
    <scope>NUCLEOTIDE SEQUENCE [LARGE SCALE GENOMIC DNA]</scope>
    <source>
        <strain evidence="2 3">NRRL 8041</strain>
    </source>
</reference>
<protein>
    <recommendedName>
        <fullName evidence="4">ThuA domain-containing protein</fullName>
    </recommendedName>
</protein>
<organism evidence="2 3">
    <name type="scientific">Micromonospora arborensis</name>
    <dbReference type="NCBI Taxonomy" id="2116518"/>
    <lineage>
        <taxon>Bacteria</taxon>
        <taxon>Bacillati</taxon>
        <taxon>Actinomycetota</taxon>
        <taxon>Actinomycetes</taxon>
        <taxon>Micromonosporales</taxon>
        <taxon>Micromonosporaceae</taxon>
        <taxon>Micromonospora</taxon>
    </lineage>
</organism>
<sequence>MPRFLRAICLALLAVATVVSTTTALPAEAAPRFRVLLFSKVTNFYHDSIPAGVAAIQQLGTAHNFEVVATVVTAQYTDGGAAGGVP</sequence>
<evidence type="ECO:0000313" key="2">
    <source>
        <dbReference type="EMBL" id="PYC66136.1"/>
    </source>
</evidence>
<feature type="signal peptide" evidence="1">
    <location>
        <begin position="1"/>
        <end position="29"/>
    </location>
</feature>
<feature type="chain" id="PRO_5016334964" description="ThuA domain-containing protein" evidence="1">
    <location>
        <begin position="30"/>
        <end position="86"/>
    </location>
</feature>
<dbReference type="Proteomes" id="UP000248333">
    <property type="component" value="Unassembled WGS sequence"/>
</dbReference>
<dbReference type="InterPro" id="IPR029062">
    <property type="entry name" value="Class_I_gatase-like"/>
</dbReference>
<keyword evidence="3" id="KW-1185">Reference proteome</keyword>
<evidence type="ECO:0000313" key="3">
    <source>
        <dbReference type="Proteomes" id="UP000248333"/>
    </source>
</evidence>
<name>A0A318NHF7_9ACTN</name>
<keyword evidence="1" id="KW-0732">Signal</keyword>
<evidence type="ECO:0008006" key="4">
    <source>
        <dbReference type="Google" id="ProtNLM"/>
    </source>
</evidence>
<gene>
    <name evidence="2" type="ORF">C7C45_25735</name>
</gene>
<dbReference type="RefSeq" id="WP_110566281.1">
    <property type="nucleotide sequence ID" value="NZ_PYBV01000036.1"/>
</dbReference>